<evidence type="ECO:0000256" key="5">
    <source>
        <dbReference type="ARBA" id="ARBA00022722"/>
    </source>
</evidence>
<dbReference type="GO" id="GO:0003697">
    <property type="term" value="F:single-stranded DNA binding"/>
    <property type="evidence" value="ECO:0007669"/>
    <property type="project" value="TreeGrafter"/>
</dbReference>
<dbReference type="GO" id="GO:0070260">
    <property type="term" value="F:5'-tyrosyl-DNA phosphodiesterase activity"/>
    <property type="evidence" value="ECO:0007669"/>
    <property type="project" value="TreeGrafter"/>
</dbReference>
<dbReference type="Gene3D" id="1.10.8.10">
    <property type="entry name" value="DNA helicase RuvA subunit, C-terminal domain"/>
    <property type="match status" value="1"/>
</dbReference>
<evidence type="ECO:0000256" key="10">
    <source>
        <dbReference type="ARBA" id="ARBA00023204"/>
    </source>
</evidence>
<keyword evidence="7" id="KW-0227">DNA damage</keyword>
<dbReference type="PANTHER" id="PTHR15822">
    <property type="entry name" value="TRAF AND TNF RECEPTOR-ASSOCIATED PROTEIN"/>
    <property type="match status" value="1"/>
</dbReference>
<keyword evidence="8" id="KW-0378">Hydrolase</keyword>
<evidence type="ECO:0000256" key="12">
    <source>
        <dbReference type="ARBA" id="ARBA00031304"/>
    </source>
</evidence>
<name>A0A8J2WBL2_9CRUS</name>
<evidence type="ECO:0000256" key="4">
    <source>
        <dbReference type="ARBA" id="ARBA00017870"/>
    </source>
</evidence>
<dbReference type="Pfam" id="PF14555">
    <property type="entry name" value="UBA_4"/>
    <property type="match status" value="1"/>
</dbReference>
<sequence>MHEASSSQSDEEGGFVPNAKQAADLVTKFAEVTGTDTACAQFYLQDRDWDLQRSLDAYFGAKKAGGISVLTDGDEPQIILNINKDVAKHLAKSDDVAKFMDTATTKPPSEFRMISWNIDGLDSRNLKMRTKSVVKILQTHNPDIVFLQEVIPPTLDYLENNLPQYKFIAGDEDGYFTVTMLNMFTIHYDSHKIIDFPQTTMARNLLKVEAHMGPLKLSLLNTHMESTGEHADERMNQLNISFHELSKTDKSVNVIMGGDLNMRDKELATVGGLPDLTYDLWEACGSRKECQWTWDTTRNTNKEFPGKFKPRCRFDRIFLRPATSNSAVPKFFGLIGLQKISGYQCFPSDHWGLLADFDAK</sequence>
<evidence type="ECO:0000256" key="3">
    <source>
        <dbReference type="ARBA" id="ARBA00004322"/>
    </source>
</evidence>
<dbReference type="GO" id="GO:0016605">
    <property type="term" value="C:PML body"/>
    <property type="evidence" value="ECO:0007669"/>
    <property type="project" value="UniProtKB-SubCell"/>
</dbReference>
<proteinExistence type="predicted"/>
<evidence type="ECO:0000256" key="9">
    <source>
        <dbReference type="ARBA" id="ARBA00022842"/>
    </source>
</evidence>
<keyword evidence="10" id="KW-0234">DNA repair</keyword>
<dbReference type="InterPro" id="IPR051547">
    <property type="entry name" value="TDP2-like"/>
</dbReference>
<evidence type="ECO:0000256" key="11">
    <source>
        <dbReference type="ARBA" id="ARBA00023242"/>
    </source>
</evidence>
<dbReference type="Pfam" id="PF03372">
    <property type="entry name" value="Exo_endo_phos"/>
    <property type="match status" value="1"/>
</dbReference>
<dbReference type="FunFam" id="1.10.8.10:FF:000144">
    <property type="entry name" value="Tyrosyl-DNA phosphodiesterase 2"/>
    <property type="match status" value="1"/>
</dbReference>
<keyword evidence="9" id="KW-0460">Magnesium</keyword>
<reference evidence="14" key="1">
    <citation type="submission" date="2021-11" db="EMBL/GenBank/DDBJ databases">
        <authorList>
            <person name="Schell T."/>
        </authorList>
    </citation>
    <scope>NUCLEOTIDE SEQUENCE</scope>
    <source>
        <strain evidence="14">M5</strain>
    </source>
</reference>
<feature type="domain" description="Endonuclease/exonuclease/phosphatase" evidence="13">
    <location>
        <begin position="114"/>
        <end position="350"/>
    </location>
</feature>
<dbReference type="SUPFAM" id="SSF46934">
    <property type="entry name" value="UBA-like"/>
    <property type="match status" value="1"/>
</dbReference>
<evidence type="ECO:0000256" key="2">
    <source>
        <dbReference type="ARBA" id="ARBA00001946"/>
    </source>
</evidence>
<comment type="cofactor">
    <cofactor evidence="2">
        <name>Mg(2+)</name>
        <dbReference type="ChEBI" id="CHEBI:18420"/>
    </cofactor>
</comment>
<comment type="caution">
    <text evidence="14">The sequence shown here is derived from an EMBL/GenBank/DDBJ whole genome shotgun (WGS) entry which is preliminary data.</text>
</comment>
<evidence type="ECO:0000256" key="1">
    <source>
        <dbReference type="ARBA" id="ARBA00001936"/>
    </source>
</evidence>
<comment type="subcellular location">
    <subcellularLocation>
        <location evidence="3">Nucleus</location>
        <location evidence="3">PML body</location>
    </subcellularLocation>
</comment>
<dbReference type="Proteomes" id="UP000789390">
    <property type="component" value="Unassembled WGS sequence"/>
</dbReference>
<dbReference type="FunFam" id="3.60.10.10:FF:000024">
    <property type="entry name" value="Tyrosyl-DNA phosphodiesterase 2"/>
    <property type="match status" value="1"/>
</dbReference>
<accession>A0A8J2WBL2</accession>
<protein>
    <recommendedName>
        <fullName evidence="4">Tyrosyl-DNA phosphodiesterase 2</fullName>
    </recommendedName>
    <alternativeName>
        <fullName evidence="12">5'-tyrosyl-DNA phosphodiesterase</fullName>
    </alternativeName>
</protein>
<dbReference type="GO" id="GO:0004518">
    <property type="term" value="F:nuclease activity"/>
    <property type="evidence" value="ECO:0007669"/>
    <property type="project" value="UniProtKB-KW"/>
</dbReference>
<organism evidence="14 15">
    <name type="scientific">Daphnia galeata</name>
    <dbReference type="NCBI Taxonomy" id="27404"/>
    <lineage>
        <taxon>Eukaryota</taxon>
        <taxon>Metazoa</taxon>
        <taxon>Ecdysozoa</taxon>
        <taxon>Arthropoda</taxon>
        <taxon>Crustacea</taxon>
        <taxon>Branchiopoda</taxon>
        <taxon>Diplostraca</taxon>
        <taxon>Cladocera</taxon>
        <taxon>Anomopoda</taxon>
        <taxon>Daphniidae</taxon>
        <taxon>Daphnia</taxon>
    </lineage>
</organism>
<evidence type="ECO:0000256" key="6">
    <source>
        <dbReference type="ARBA" id="ARBA00022723"/>
    </source>
</evidence>
<evidence type="ECO:0000259" key="13">
    <source>
        <dbReference type="Pfam" id="PF03372"/>
    </source>
</evidence>
<dbReference type="SUPFAM" id="SSF56219">
    <property type="entry name" value="DNase I-like"/>
    <property type="match status" value="1"/>
</dbReference>
<dbReference type="InterPro" id="IPR009060">
    <property type="entry name" value="UBA-like_sf"/>
</dbReference>
<dbReference type="GO" id="GO:0046872">
    <property type="term" value="F:metal ion binding"/>
    <property type="evidence" value="ECO:0007669"/>
    <property type="project" value="UniProtKB-KW"/>
</dbReference>
<dbReference type="CDD" id="cd09080">
    <property type="entry name" value="TDP2"/>
    <property type="match status" value="1"/>
</dbReference>
<keyword evidence="6" id="KW-0479">Metal-binding</keyword>
<dbReference type="AlphaFoldDB" id="A0A8J2WBL2"/>
<dbReference type="PANTHER" id="PTHR15822:SF4">
    <property type="entry name" value="TYROSYL-DNA PHOSPHODIESTERASE 2"/>
    <property type="match status" value="1"/>
</dbReference>
<gene>
    <name evidence="14" type="ORF">DGAL_LOCUS15386</name>
</gene>
<dbReference type="InterPro" id="IPR005135">
    <property type="entry name" value="Endo/exonuclease/phosphatase"/>
</dbReference>
<dbReference type="GO" id="GO:0006302">
    <property type="term" value="P:double-strand break repair"/>
    <property type="evidence" value="ECO:0007669"/>
    <property type="project" value="TreeGrafter"/>
</dbReference>
<dbReference type="Gene3D" id="3.60.10.10">
    <property type="entry name" value="Endonuclease/exonuclease/phosphatase"/>
    <property type="match status" value="1"/>
</dbReference>
<evidence type="ECO:0000256" key="8">
    <source>
        <dbReference type="ARBA" id="ARBA00022801"/>
    </source>
</evidence>
<keyword evidence="5" id="KW-0540">Nuclease</keyword>
<keyword evidence="15" id="KW-1185">Reference proteome</keyword>
<evidence type="ECO:0000313" key="15">
    <source>
        <dbReference type="Proteomes" id="UP000789390"/>
    </source>
</evidence>
<evidence type="ECO:0000256" key="7">
    <source>
        <dbReference type="ARBA" id="ARBA00022763"/>
    </source>
</evidence>
<dbReference type="CDD" id="cd14672">
    <property type="entry name" value="UBA_ceTYDP2_like"/>
    <property type="match status" value="1"/>
</dbReference>
<dbReference type="GO" id="GO:0005737">
    <property type="term" value="C:cytoplasm"/>
    <property type="evidence" value="ECO:0007669"/>
    <property type="project" value="TreeGrafter"/>
</dbReference>
<dbReference type="InterPro" id="IPR036691">
    <property type="entry name" value="Endo/exonu/phosph_ase_sf"/>
</dbReference>
<dbReference type="EMBL" id="CAKKLH010000316">
    <property type="protein sequence ID" value="CAH0111732.1"/>
    <property type="molecule type" value="Genomic_DNA"/>
</dbReference>
<evidence type="ECO:0000313" key="14">
    <source>
        <dbReference type="EMBL" id="CAH0111732.1"/>
    </source>
</evidence>
<comment type="cofactor">
    <cofactor evidence="1">
        <name>Mn(2+)</name>
        <dbReference type="ChEBI" id="CHEBI:29035"/>
    </cofactor>
</comment>
<keyword evidence="11" id="KW-0539">Nucleus</keyword>
<dbReference type="OrthoDB" id="9975959at2759"/>